<dbReference type="Proteomes" id="UP000298058">
    <property type="component" value="Unassembled WGS sequence"/>
</dbReference>
<dbReference type="CDD" id="cd06225">
    <property type="entry name" value="HAMP"/>
    <property type="match status" value="1"/>
</dbReference>
<reference evidence="3" key="1">
    <citation type="journal article" date="2019" name="PLoS Negl. Trop. Dis.">
        <title>Revisiting the worldwide diversity of Leptospira species in the environment.</title>
        <authorList>
            <person name="Vincent A.T."/>
            <person name="Schiettekatte O."/>
            <person name="Bourhy P."/>
            <person name="Veyrier F.J."/>
            <person name="Picardeau M."/>
        </authorList>
    </citation>
    <scope>NUCLEOTIDE SEQUENCE [LARGE SCALE GENOMIC DNA]</scope>
    <source>
        <strain evidence="3">201300427</strain>
    </source>
</reference>
<dbReference type="AlphaFoldDB" id="A0A4R9M1A5"/>
<organism evidence="3 4">
    <name type="scientific">Leptospira idonii</name>
    <dbReference type="NCBI Taxonomy" id="1193500"/>
    <lineage>
        <taxon>Bacteria</taxon>
        <taxon>Pseudomonadati</taxon>
        <taxon>Spirochaetota</taxon>
        <taxon>Spirochaetia</taxon>
        <taxon>Leptospirales</taxon>
        <taxon>Leptospiraceae</taxon>
        <taxon>Leptospira</taxon>
    </lineage>
</organism>
<proteinExistence type="predicted"/>
<comment type="caution">
    <text evidence="3">The sequence shown here is derived from an EMBL/GenBank/DDBJ whole genome shotgun (WGS) entry which is preliminary data.</text>
</comment>
<feature type="transmembrane region" description="Helical" evidence="1">
    <location>
        <begin position="21"/>
        <end position="45"/>
    </location>
</feature>
<dbReference type="RefSeq" id="WP_135759921.1">
    <property type="nucleotide sequence ID" value="NZ_RQHW01000028.1"/>
</dbReference>
<evidence type="ECO:0000313" key="4">
    <source>
        <dbReference type="Proteomes" id="UP000298058"/>
    </source>
</evidence>
<dbReference type="GO" id="GO:0007165">
    <property type="term" value="P:signal transduction"/>
    <property type="evidence" value="ECO:0007669"/>
    <property type="project" value="InterPro"/>
</dbReference>
<dbReference type="PROSITE" id="PS50885">
    <property type="entry name" value="HAMP"/>
    <property type="match status" value="1"/>
</dbReference>
<dbReference type="GO" id="GO:0016020">
    <property type="term" value="C:membrane"/>
    <property type="evidence" value="ECO:0007669"/>
    <property type="project" value="InterPro"/>
</dbReference>
<dbReference type="EMBL" id="RQHW01000028">
    <property type="protein sequence ID" value="TGN19605.1"/>
    <property type="molecule type" value="Genomic_DNA"/>
</dbReference>
<keyword evidence="1" id="KW-1133">Transmembrane helix</keyword>
<keyword evidence="1" id="KW-0812">Transmembrane</keyword>
<evidence type="ECO:0000256" key="1">
    <source>
        <dbReference type="SAM" id="Phobius"/>
    </source>
</evidence>
<dbReference type="OrthoDB" id="338207at2"/>
<dbReference type="InterPro" id="IPR003660">
    <property type="entry name" value="HAMP_dom"/>
</dbReference>
<feature type="domain" description="HAMP" evidence="2">
    <location>
        <begin position="127"/>
        <end position="179"/>
    </location>
</feature>
<keyword evidence="1" id="KW-0472">Membrane</keyword>
<evidence type="ECO:0000259" key="2">
    <source>
        <dbReference type="PROSITE" id="PS50885"/>
    </source>
</evidence>
<dbReference type="Gene3D" id="6.10.340.10">
    <property type="match status" value="1"/>
</dbReference>
<gene>
    <name evidence="3" type="ORF">EHS15_07395</name>
</gene>
<evidence type="ECO:0000313" key="3">
    <source>
        <dbReference type="EMBL" id="TGN19605.1"/>
    </source>
</evidence>
<accession>A0A4R9M1A5</accession>
<protein>
    <submittedName>
        <fullName evidence="3">Methyl-accepting chemotaxis protein</fullName>
    </submittedName>
</protein>
<sequence length="186" mass="22003">MSNDYKKAFRFRYIIDKEFQFKFLLHYSLLFISGVVVTLGFLYWLNKSKFDGGAVFRLRQDAQTVYWKVENDEATTEEEKFKFVPREIYLPNYDHQLNMYTIQFDAVVTLSVLYLALITIFSIFKSHKMAGPIYSIKRSLQRLASGDPIEKIRIRKDDEFQELVEVLNEVIQKRMALVGKEANDKK</sequence>
<keyword evidence="4" id="KW-1185">Reference proteome</keyword>
<name>A0A4R9M1A5_9LEPT</name>
<feature type="transmembrane region" description="Helical" evidence="1">
    <location>
        <begin position="100"/>
        <end position="124"/>
    </location>
</feature>